<reference evidence="6 7" key="1">
    <citation type="submission" date="2015-11" db="EMBL/GenBank/DDBJ databases">
        <title>Genomes and virulence difference between two physiological races of Phytophthora nicotianae.</title>
        <authorList>
            <person name="Liu H."/>
            <person name="Ma X."/>
            <person name="Yu H."/>
            <person name="Fang D."/>
            <person name="Li Y."/>
            <person name="Wang X."/>
            <person name="Wang W."/>
            <person name="Dong Y."/>
            <person name="Xiao B."/>
        </authorList>
    </citation>
    <scope>NUCLEOTIDE SEQUENCE [LARGE SCALE GENOMIC DNA]</scope>
    <source>
        <strain evidence="7">race 0</strain>
    </source>
</reference>
<feature type="transmembrane region" description="Helical" evidence="5">
    <location>
        <begin position="15"/>
        <end position="37"/>
    </location>
</feature>
<comment type="caution">
    <text evidence="6">The sequence shown here is derived from an EMBL/GenBank/DDBJ whole genome shotgun (WGS) entry which is preliminary data.</text>
</comment>
<comment type="subcellular location">
    <subcellularLocation>
        <location evidence="1">Secreted</location>
    </subcellularLocation>
</comment>
<dbReference type="AlphaFoldDB" id="A0A0W8CXP5"/>
<keyword evidence="5" id="KW-1133">Transmembrane helix</keyword>
<sequence>MLETELSTSVPNSPVATPLITTEAMTLLTTLVLCFLLHSSVQADSINHDQVQPFTQPDPVTISEKAAVKFKPQLHIGEGCVSFPAVNAAGEITGGLKGTKGTDGCTEAPLGSQMYGRATWYEDKWAMMFAWYFPKGFSGGLARIRHDWASMVIWLDNPALETPKILGASLSHQLLKPRRWFGFKMTDEKEPFIKYTSIPPMGFVGTQQVLVNRISRWHYNYTYVGGSNVSTRVSHTIVDKFDWYTLRFSYQDGEYLDLVMWEQLTDEARVALNTADFGESKVPFNDRNFETTLQLAWPF</sequence>
<dbReference type="EMBL" id="LNFO01001851">
    <property type="protein sequence ID" value="KUF88386.1"/>
    <property type="molecule type" value="Genomic_DNA"/>
</dbReference>
<dbReference type="PANTHER" id="PTHR33657:SF8">
    <property type="entry name" value="DOMAIN PROTEIN, PUTATIVE (AFU_ORTHOLOGUE AFUA_5G00600)-RELATED"/>
    <property type="match status" value="1"/>
</dbReference>
<accession>A0A0W8CXP5</accession>
<keyword evidence="4" id="KW-0843">Virulence</keyword>
<organism evidence="6 7">
    <name type="scientific">Phytophthora nicotianae</name>
    <name type="common">Potato buckeye rot agent</name>
    <name type="synonym">Phytophthora parasitica</name>
    <dbReference type="NCBI Taxonomy" id="4792"/>
    <lineage>
        <taxon>Eukaryota</taxon>
        <taxon>Sar</taxon>
        <taxon>Stramenopiles</taxon>
        <taxon>Oomycota</taxon>
        <taxon>Peronosporomycetes</taxon>
        <taxon>Peronosporales</taxon>
        <taxon>Peronosporaceae</taxon>
        <taxon>Phytophthora</taxon>
    </lineage>
</organism>
<evidence type="ECO:0000256" key="4">
    <source>
        <dbReference type="ARBA" id="ARBA00023026"/>
    </source>
</evidence>
<evidence type="ECO:0000313" key="7">
    <source>
        <dbReference type="Proteomes" id="UP000052943"/>
    </source>
</evidence>
<dbReference type="PIRSF" id="PIRSF029958">
    <property type="entry name" value="Necrosis-inducing_protein"/>
    <property type="match status" value="1"/>
</dbReference>
<dbReference type="GO" id="GO:0005576">
    <property type="term" value="C:extracellular region"/>
    <property type="evidence" value="ECO:0007669"/>
    <property type="project" value="UniProtKB-SubCell"/>
</dbReference>
<protein>
    <submittedName>
        <fullName evidence="6">NPP1 protein</fullName>
    </submittedName>
</protein>
<keyword evidence="5" id="KW-0812">Transmembrane</keyword>
<keyword evidence="3" id="KW-0964">Secreted</keyword>
<dbReference type="InterPro" id="IPR008701">
    <property type="entry name" value="NPP1"/>
</dbReference>
<name>A0A0W8CXP5_PHYNI</name>
<dbReference type="Proteomes" id="UP000052943">
    <property type="component" value="Unassembled WGS sequence"/>
</dbReference>
<evidence type="ECO:0000256" key="5">
    <source>
        <dbReference type="SAM" id="Phobius"/>
    </source>
</evidence>
<evidence type="ECO:0000256" key="3">
    <source>
        <dbReference type="ARBA" id="ARBA00022525"/>
    </source>
</evidence>
<evidence type="ECO:0000313" key="6">
    <source>
        <dbReference type="EMBL" id="KUF88386.1"/>
    </source>
</evidence>
<dbReference type="STRING" id="4790.A0A0W8CXP5"/>
<dbReference type="PANTHER" id="PTHR33657">
    <property type="entry name" value="DOMAIN PROTEIN, PUTATIVE (AFU_ORTHOLOGUE AFUA_5G00600)-RELATED"/>
    <property type="match status" value="1"/>
</dbReference>
<keyword evidence="5" id="KW-0472">Membrane</keyword>
<gene>
    <name evidence="6" type="ORF">AM587_10001707</name>
</gene>
<evidence type="ECO:0000256" key="2">
    <source>
        <dbReference type="ARBA" id="ARBA00009520"/>
    </source>
</evidence>
<evidence type="ECO:0000256" key="1">
    <source>
        <dbReference type="ARBA" id="ARBA00004613"/>
    </source>
</evidence>
<comment type="similarity">
    <text evidence="2">Belongs to the Necrosis inducing protein (NPP1) family.</text>
</comment>
<dbReference type="Pfam" id="PF05630">
    <property type="entry name" value="NPP1"/>
    <property type="match status" value="1"/>
</dbReference>
<dbReference type="OrthoDB" id="147163at2759"/>
<proteinExistence type="inferred from homology"/>